<protein>
    <submittedName>
        <fullName evidence="11">Polygalacturonase</fullName>
    </submittedName>
</protein>
<reference evidence="11 12" key="1">
    <citation type="journal article" date="2018" name="PLoS Genet.">
        <title>Population sequencing reveals clonal diversity and ancestral inbreeding in the grapevine cultivar Chardonnay.</title>
        <authorList>
            <person name="Roach M.J."/>
            <person name="Johnson D.L."/>
            <person name="Bohlmann J."/>
            <person name="van Vuuren H.J."/>
            <person name="Jones S.J."/>
            <person name="Pretorius I.S."/>
            <person name="Schmidt S.A."/>
            <person name="Borneman A.R."/>
        </authorList>
    </citation>
    <scope>NUCLEOTIDE SEQUENCE [LARGE SCALE GENOMIC DNA]</scope>
    <source>
        <strain evidence="12">cv. Chardonnay</strain>
        <tissue evidence="11">Leaf</tissue>
    </source>
</reference>
<dbReference type="FunFam" id="2.160.20.10:FF:000152">
    <property type="entry name" value="Uncharacterized protein"/>
    <property type="match status" value="1"/>
</dbReference>
<keyword evidence="7" id="KW-0961">Cell wall biogenesis/degradation</keyword>
<organism evidence="11 12">
    <name type="scientific">Vitis vinifera</name>
    <name type="common">Grape</name>
    <dbReference type="NCBI Taxonomy" id="29760"/>
    <lineage>
        <taxon>Eukaryota</taxon>
        <taxon>Viridiplantae</taxon>
        <taxon>Streptophyta</taxon>
        <taxon>Embryophyta</taxon>
        <taxon>Tracheophyta</taxon>
        <taxon>Spermatophyta</taxon>
        <taxon>Magnoliopsida</taxon>
        <taxon>eudicotyledons</taxon>
        <taxon>Gunneridae</taxon>
        <taxon>Pentapetalae</taxon>
        <taxon>rosids</taxon>
        <taxon>Vitales</taxon>
        <taxon>Vitaceae</taxon>
        <taxon>Viteae</taxon>
        <taxon>Vitis</taxon>
    </lineage>
</organism>
<feature type="chain" id="PRO_5019500308" evidence="10">
    <location>
        <begin position="25"/>
        <end position="367"/>
    </location>
</feature>
<dbReference type="Gene3D" id="2.160.20.10">
    <property type="entry name" value="Single-stranded right-handed beta-helix, Pectin lyase-like"/>
    <property type="match status" value="2"/>
</dbReference>
<dbReference type="GO" id="GO:0005975">
    <property type="term" value="P:carbohydrate metabolic process"/>
    <property type="evidence" value="ECO:0007669"/>
    <property type="project" value="InterPro"/>
</dbReference>
<gene>
    <name evidence="11" type="primary">PG1_2</name>
    <name evidence="11" type="ORF">CK203_041645</name>
</gene>
<comment type="subcellular location">
    <subcellularLocation>
        <location evidence="1">Secreted</location>
        <location evidence="1">Cell wall</location>
    </subcellularLocation>
</comment>
<keyword evidence="4" id="KW-0964">Secreted</keyword>
<keyword evidence="3" id="KW-0134">Cell wall</keyword>
<dbReference type="PANTHER" id="PTHR31375">
    <property type="match status" value="1"/>
</dbReference>
<dbReference type="PROSITE" id="PS00502">
    <property type="entry name" value="POLYGALACTURONASE"/>
    <property type="match status" value="1"/>
</dbReference>
<evidence type="ECO:0000256" key="7">
    <source>
        <dbReference type="ARBA" id="ARBA00023316"/>
    </source>
</evidence>
<dbReference type="Pfam" id="PF00295">
    <property type="entry name" value="Glyco_hydro_28"/>
    <property type="match status" value="2"/>
</dbReference>
<evidence type="ECO:0000313" key="12">
    <source>
        <dbReference type="Proteomes" id="UP000288805"/>
    </source>
</evidence>
<name>A0A438HCX8_VITVI</name>
<accession>A0A438HCX8</accession>
<feature type="active site" evidence="8">
    <location>
        <position position="214"/>
    </location>
</feature>
<dbReference type="SUPFAM" id="SSF51126">
    <property type="entry name" value="Pectin lyase-like"/>
    <property type="match status" value="1"/>
</dbReference>
<dbReference type="AlphaFoldDB" id="A0A438HCX8"/>
<evidence type="ECO:0000256" key="10">
    <source>
        <dbReference type="SAM" id="SignalP"/>
    </source>
</evidence>
<evidence type="ECO:0000256" key="2">
    <source>
        <dbReference type="ARBA" id="ARBA00008834"/>
    </source>
</evidence>
<evidence type="ECO:0000256" key="4">
    <source>
        <dbReference type="ARBA" id="ARBA00022525"/>
    </source>
</evidence>
<evidence type="ECO:0000313" key="11">
    <source>
        <dbReference type="EMBL" id="RVW82318.1"/>
    </source>
</evidence>
<dbReference type="InterPro" id="IPR012334">
    <property type="entry name" value="Pectin_lyas_fold"/>
</dbReference>
<dbReference type="EMBL" id="QGNW01000242">
    <property type="protein sequence ID" value="RVW82318.1"/>
    <property type="molecule type" value="Genomic_DNA"/>
</dbReference>
<dbReference type="GO" id="GO:0071555">
    <property type="term" value="P:cell wall organization"/>
    <property type="evidence" value="ECO:0007669"/>
    <property type="project" value="UniProtKB-KW"/>
</dbReference>
<evidence type="ECO:0000256" key="1">
    <source>
        <dbReference type="ARBA" id="ARBA00004191"/>
    </source>
</evidence>
<evidence type="ECO:0000256" key="8">
    <source>
        <dbReference type="PROSITE-ProRule" id="PRU10052"/>
    </source>
</evidence>
<comment type="caution">
    <text evidence="11">The sequence shown here is derived from an EMBL/GenBank/DDBJ whole genome shotgun (WGS) entry which is preliminary data.</text>
</comment>
<dbReference type="Proteomes" id="UP000288805">
    <property type="component" value="Unassembled WGS sequence"/>
</dbReference>
<keyword evidence="10" id="KW-0732">Signal</keyword>
<evidence type="ECO:0000256" key="5">
    <source>
        <dbReference type="ARBA" id="ARBA00022801"/>
    </source>
</evidence>
<dbReference type="GO" id="GO:0004650">
    <property type="term" value="F:polygalacturonase activity"/>
    <property type="evidence" value="ECO:0007669"/>
    <property type="project" value="InterPro"/>
</dbReference>
<comment type="similarity">
    <text evidence="2 9">Belongs to the glycosyl hydrolase 28 family.</text>
</comment>
<sequence length="367" mass="39495">MGLKLNIATTSLLLLLASAAEVSGDIIFDVTKYGARTDGNSDISQALLKAWGDACSSPVASTVMIPDGTYALGQIIIAGPCKAPINFVVQGTVMAPVDTSRFRAEAGWITFQQIDQFTLSGDGVFDGQGKIVWGTKCLSSAYCNQLPINLRFNFITNSMVKDITSRDSKQWNSHWTFLGINITDSTIETGDDCVSIGDGSEQINIQRVTCGPGHGISVGSLGKYPNEEPVVGISVKNCTLTNTQNGVRVKTWPASHQGTASEMHFEDIVMNNVGNPIIIDQEYCPHNQCNLKSPSRIKISNVSFRNIRGTTSTQVAVKLICSQGVPCQDVELGDINLEYNGNEGPAMSQCKNIKPNLLGVQLPRICS</sequence>
<evidence type="ECO:0000256" key="6">
    <source>
        <dbReference type="ARBA" id="ARBA00023295"/>
    </source>
</evidence>
<dbReference type="InterPro" id="IPR011050">
    <property type="entry name" value="Pectin_lyase_fold/virulence"/>
</dbReference>
<dbReference type="InterPro" id="IPR000743">
    <property type="entry name" value="Glyco_hydro_28"/>
</dbReference>
<evidence type="ECO:0000256" key="3">
    <source>
        <dbReference type="ARBA" id="ARBA00022512"/>
    </source>
</evidence>
<feature type="signal peptide" evidence="10">
    <location>
        <begin position="1"/>
        <end position="24"/>
    </location>
</feature>
<evidence type="ECO:0000256" key="9">
    <source>
        <dbReference type="RuleBase" id="RU361169"/>
    </source>
</evidence>
<proteinExistence type="inferred from homology"/>
<keyword evidence="5 9" id="KW-0378">Hydrolase</keyword>
<keyword evidence="6 9" id="KW-0326">Glycosidase</keyword>